<reference evidence="1" key="1">
    <citation type="submission" date="2016-10" db="EMBL/GenBank/DDBJ databases">
        <title>Sequence of Gallionella enrichment culture.</title>
        <authorList>
            <person name="Poehlein A."/>
            <person name="Muehling M."/>
            <person name="Daniel R."/>
        </authorList>
    </citation>
    <scope>NUCLEOTIDE SEQUENCE</scope>
</reference>
<evidence type="ECO:0008006" key="2">
    <source>
        <dbReference type="Google" id="ProtNLM"/>
    </source>
</evidence>
<dbReference type="EMBL" id="MLJW01000186">
    <property type="protein sequence ID" value="OIQ94462.1"/>
    <property type="molecule type" value="Genomic_DNA"/>
</dbReference>
<dbReference type="InterPro" id="IPR010980">
    <property type="entry name" value="Cyt_c/b562"/>
</dbReference>
<dbReference type="GO" id="GO:0005506">
    <property type="term" value="F:iron ion binding"/>
    <property type="evidence" value="ECO:0007669"/>
    <property type="project" value="InterPro"/>
</dbReference>
<proteinExistence type="predicted"/>
<name>A0A1J5RED5_9ZZZZ</name>
<dbReference type="GO" id="GO:0009055">
    <property type="term" value="F:electron transfer activity"/>
    <property type="evidence" value="ECO:0007669"/>
    <property type="project" value="InterPro"/>
</dbReference>
<sequence>MHMFTNRLALAAIVLWIVTVSVFAWFFVRGNTTAGTDGRTAVVLAPAERDLVLGEMRGLLSASQQVVQGIRQGDMKLVARSARAAGMASAADVNPALMAKLPVAFKSLGMSVHHDMDDLAQAAEEGKSQADLLGMLSDTMSKCVGCHSAWQLKPAQ</sequence>
<organism evidence="1">
    <name type="scientific">mine drainage metagenome</name>
    <dbReference type="NCBI Taxonomy" id="410659"/>
    <lineage>
        <taxon>unclassified sequences</taxon>
        <taxon>metagenomes</taxon>
        <taxon>ecological metagenomes</taxon>
    </lineage>
</organism>
<dbReference type="AlphaFoldDB" id="A0A1J5RED5"/>
<evidence type="ECO:0000313" key="1">
    <source>
        <dbReference type="EMBL" id="OIQ94462.1"/>
    </source>
</evidence>
<protein>
    <recommendedName>
        <fullName evidence="2">Cytochrome C</fullName>
    </recommendedName>
</protein>
<gene>
    <name evidence="1" type="ORF">GALL_236100</name>
</gene>
<comment type="caution">
    <text evidence="1">The sequence shown here is derived from an EMBL/GenBank/DDBJ whole genome shotgun (WGS) entry which is preliminary data.</text>
</comment>
<dbReference type="GO" id="GO:0020037">
    <property type="term" value="F:heme binding"/>
    <property type="evidence" value="ECO:0007669"/>
    <property type="project" value="InterPro"/>
</dbReference>
<dbReference type="SUPFAM" id="SSF47175">
    <property type="entry name" value="Cytochromes"/>
    <property type="match status" value="1"/>
</dbReference>
<accession>A0A1J5RED5</accession>
<dbReference type="GO" id="GO:0022900">
    <property type="term" value="P:electron transport chain"/>
    <property type="evidence" value="ECO:0007669"/>
    <property type="project" value="InterPro"/>
</dbReference>